<name>A0AAD6ZP53_9AGAR</name>
<gene>
    <name evidence="2" type="ORF">DFH08DRAFT_814766</name>
</gene>
<evidence type="ECO:0000256" key="1">
    <source>
        <dbReference type="SAM" id="MobiDB-lite"/>
    </source>
</evidence>
<evidence type="ECO:0000313" key="3">
    <source>
        <dbReference type="Proteomes" id="UP001218218"/>
    </source>
</evidence>
<keyword evidence="3" id="KW-1185">Reference proteome</keyword>
<organism evidence="2 3">
    <name type="scientific">Mycena albidolilacea</name>
    <dbReference type="NCBI Taxonomy" id="1033008"/>
    <lineage>
        <taxon>Eukaryota</taxon>
        <taxon>Fungi</taxon>
        <taxon>Dikarya</taxon>
        <taxon>Basidiomycota</taxon>
        <taxon>Agaricomycotina</taxon>
        <taxon>Agaricomycetes</taxon>
        <taxon>Agaricomycetidae</taxon>
        <taxon>Agaricales</taxon>
        <taxon>Marasmiineae</taxon>
        <taxon>Mycenaceae</taxon>
        <taxon>Mycena</taxon>
    </lineage>
</organism>
<evidence type="ECO:0000313" key="2">
    <source>
        <dbReference type="EMBL" id="KAJ7331459.1"/>
    </source>
</evidence>
<accession>A0AAD6ZP53</accession>
<proteinExistence type="predicted"/>
<comment type="caution">
    <text evidence="2">The sequence shown here is derived from an EMBL/GenBank/DDBJ whole genome shotgun (WGS) entry which is preliminary data.</text>
</comment>
<dbReference type="EMBL" id="JARIHO010000035">
    <property type="protein sequence ID" value="KAJ7331459.1"/>
    <property type="molecule type" value="Genomic_DNA"/>
</dbReference>
<feature type="region of interest" description="Disordered" evidence="1">
    <location>
        <begin position="27"/>
        <end position="49"/>
    </location>
</feature>
<dbReference type="Proteomes" id="UP001218218">
    <property type="component" value="Unassembled WGS sequence"/>
</dbReference>
<sequence length="176" mass="19565">MLILDVKTCWSSTLARPSRRAREIKSYAQGTLPRQLRASREREPHRRPRRHWSAVAVERIFSGGRDTIGLRRASLKPETARILMCGGAVPSMATSLLDGRMQYGAGDGAKHDGEGHASTVFGCFFTPAAAARVTARVDESWARARGVGGAWVEVEEKTGLRMRQEREQDDSERRMG</sequence>
<reference evidence="2" key="1">
    <citation type="submission" date="2023-03" db="EMBL/GenBank/DDBJ databases">
        <title>Massive genome expansion in bonnet fungi (Mycena s.s.) driven by repeated elements and novel gene families across ecological guilds.</title>
        <authorList>
            <consortium name="Lawrence Berkeley National Laboratory"/>
            <person name="Harder C.B."/>
            <person name="Miyauchi S."/>
            <person name="Viragh M."/>
            <person name="Kuo A."/>
            <person name="Thoen E."/>
            <person name="Andreopoulos B."/>
            <person name="Lu D."/>
            <person name="Skrede I."/>
            <person name="Drula E."/>
            <person name="Henrissat B."/>
            <person name="Morin E."/>
            <person name="Kohler A."/>
            <person name="Barry K."/>
            <person name="LaButti K."/>
            <person name="Morin E."/>
            <person name="Salamov A."/>
            <person name="Lipzen A."/>
            <person name="Mereny Z."/>
            <person name="Hegedus B."/>
            <person name="Baldrian P."/>
            <person name="Stursova M."/>
            <person name="Weitz H."/>
            <person name="Taylor A."/>
            <person name="Grigoriev I.V."/>
            <person name="Nagy L.G."/>
            <person name="Martin F."/>
            <person name="Kauserud H."/>
        </authorList>
    </citation>
    <scope>NUCLEOTIDE SEQUENCE</scope>
    <source>
        <strain evidence="2">CBHHK002</strain>
    </source>
</reference>
<dbReference type="AlphaFoldDB" id="A0AAD6ZP53"/>
<protein>
    <submittedName>
        <fullName evidence="2">Uncharacterized protein</fullName>
    </submittedName>
</protein>